<dbReference type="EMBL" id="LN890565">
    <property type="protein sequence ID" value="CUS21449.1"/>
    <property type="molecule type" value="Genomic_DNA"/>
</dbReference>
<evidence type="ECO:0000256" key="3">
    <source>
        <dbReference type="ARBA" id="ARBA00022491"/>
    </source>
</evidence>
<feature type="domain" description="Histone deacetylase complex subunit SAP30 Sin3 binding" evidence="8">
    <location>
        <begin position="125"/>
        <end position="157"/>
    </location>
</feature>
<evidence type="ECO:0000256" key="4">
    <source>
        <dbReference type="ARBA" id="ARBA00023015"/>
    </source>
</evidence>
<evidence type="ECO:0000313" key="10">
    <source>
        <dbReference type="Proteomes" id="UP000236544"/>
    </source>
</evidence>
<sequence>MPPKPHNSNSESESRTRSGAANHIGPNASAGTRNNGKQRLTTAQQQYLRDLIKTHVHNNHPCNFEKPHPVDFEAYSDDFLRRYKDHYQLPLEDNLSLPGYLLGSKLGEKTYTSKRNAPSIPDARVTKKQLATEVKRHFMSYNVKETECIPAFIYKVKNQKRRFRMEFKPT</sequence>
<dbReference type="PANTHER" id="PTHR13286:SF6">
    <property type="entry name" value="HISTONE DEACETYLASE COMPLEX SUBUNIT SAP30L-RELATED"/>
    <property type="match status" value="1"/>
</dbReference>
<proteinExistence type="inferred from homology"/>
<dbReference type="Proteomes" id="UP000236544">
    <property type="component" value="Unassembled WGS sequence"/>
</dbReference>
<dbReference type="GO" id="GO:0000118">
    <property type="term" value="C:histone deacetylase complex"/>
    <property type="evidence" value="ECO:0007669"/>
    <property type="project" value="TreeGrafter"/>
</dbReference>
<feature type="compositionally biased region" description="Polar residues" evidence="7">
    <location>
        <begin position="29"/>
        <end position="38"/>
    </location>
</feature>
<dbReference type="AlphaFoldDB" id="A0A0P1KRI0"/>
<dbReference type="GO" id="GO:0006355">
    <property type="term" value="P:regulation of DNA-templated transcription"/>
    <property type="evidence" value="ECO:0007669"/>
    <property type="project" value="TreeGrafter"/>
</dbReference>
<dbReference type="OrthoDB" id="510958at2759"/>
<evidence type="ECO:0000313" key="9">
    <source>
        <dbReference type="EMBL" id="CUS21449.1"/>
    </source>
</evidence>
<dbReference type="InterPro" id="IPR038291">
    <property type="entry name" value="SAP30_C_sf"/>
</dbReference>
<keyword evidence="5" id="KW-0804">Transcription</keyword>
<keyword evidence="10" id="KW-1185">Reference proteome</keyword>
<gene>
    <name evidence="9" type="ORF">LAQU0_S03e02850g</name>
</gene>
<evidence type="ECO:0000256" key="6">
    <source>
        <dbReference type="ARBA" id="ARBA00023242"/>
    </source>
</evidence>
<keyword evidence="3" id="KW-0678">Repressor</keyword>
<evidence type="ECO:0000256" key="5">
    <source>
        <dbReference type="ARBA" id="ARBA00023163"/>
    </source>
</evidence>
<dbReference type="PANTHER" id="PTHR13286">
    <property type="entry name" value="SAP30"/>
    <property type="match status" value="1"/>
</dbReference>
<protein>
    <submittedName>
        <fullName evidence="9">LAQU0S03e02850g1_1</fullName>
    </submittedName>
</protein>
<dbReference type="Gene3D" id="6.10.160.20">
    <property type="match status" value="1"/>
</dbReference>
<reference evidence="10" key="1">
    <citation type="submission" date="2015-10" db="EMBL/GenBank/DDBJ databases">
        <authorList>
            <person name="Devillers H."/>
        </authorList>
    </citation>
    <scope>NUCLEOTIDE SEQUENCE [LARGE SCALE GENOMIC DNA]</scope>
</reference>
<evidence type="ECO:0000256" key="2">
    <source>
        <dbReference type="ARBA" id="ARBA00006283"/>
    </source>
</evidence>
<dbReference type="InterPro" id="IPR024145">
    <property type="entry name" value="His_deAcase_SAP30/SAP30L"/>
</dbReference>
<evidence type="ECO:0000259" key="8">
    <source>
        <dbReference type="Pfam" id="PF13867"/>
    </source>
</evidence>
<evidence type="ECO:0000256" key="1">
    <source>
        <dbReference type="ARBA" id="ARBA00004123"/>
    </source>
</evidence>
<dbReference type="InterPro" id="IPR025718">
    <property type="entry name" value="SAP30_Sin3-bd"/>
</dbReference>
<dbReference type="Pfam" id="PF13867">
    <property type="entry name" value="SAP30_Sin3_bdg"/>
    <property type="match status" value="1"/>
</dbReference>
<comment type="similarity">
    <text evidence="2">Belongs to the SAP30 family.</text>
</comment>
<name>A0A0P1KRI0_9SACH</name>
<accession>A0A0P1KRI0</accession>
<feature type="region of interest" description="Disordered" evidence="7">
    <location>
        <begin position="1"/>
        <end position="38"/>
    </location>
</feature>
<comment type="subcellular location">
    <subcellularLocation>
        <location evidence="1">Nucleus</location>
    </subcellularLocation>
</comment>
<keyword evidence="6" id="KW-0539">Nucleus</keyword>
<evidence type="ECO:0000256" key="7">
    <source>
        <dbReference type="SAM" id="MobiDB-lite"/>
    </source>
</evidence>
<keyword evidence="4" id="KW-0805">Transcription regulation</keyword>
<dbReference type="GO" id="GO:0003712">
    <property type="term" value="F:transcription coregulator activity"/>
    <property type="evidence" value="ECO:0007669"/>
    <property type="project" value="TreeGrafter"/>
</dbReference>
<organism evidence="9 10">
    <name type="scientific">Lachancea quebecensis</name>
    <dbReference type="NCBI Taxonomy" id="1654605"/>
    <lineage>
        <taxon>Eukaryota</taxon>
        <taxon>Fungi</taxon>
        <taxon>Dikarya</taxon>
        <taxon>Ascomycota</taxon>
        <taxon>Saccharomycotina</taxon>
        <taxon>Saccharomycetes</taxon>
        <taxon>Saccharomycetales</taxon>
        <taxon>Saccharomycetaceae</taxon>
        <taxon>Lachancea</taxon>
    </lineage>
</organism>